<dbReference type="Proteomes" id="UP000285712">
    <property type="component" value="Unassembled WGS sequence"/>
</dbReference>
<gene>
    <name evidence="1" type="ORF">DYB35_008989</name>
</gene>
<organism evidence="1 2">
    <name type="scientific">Aphanomyces astaci</name>
    <name type="common">Crayfish plague agent</name>
    <dbReference type="NCBI Taxonomy" id="112090"/>
    <lineage>
        <taxon>Eukaryota</taxon>
        <taxon>Sar</taxon>
        <taxon>Stramenopiles</taxon>
        <taxon>Oomycota</taxon>
        <taxon>Saprolegniomycetes</taxon>
        <taxon>Saprolegniales</taxon>
        <taxon>Verrucalvaceae</taxon>
        <taxon>Aphanomyces</taxon>
    </lineage>
</organism>
<comment type="caution">
    <text evidence="1">The sequence shown here is derived from an EMBL/GenBank/DDBJ whole genome shotgun (WGS) entry which is preliminary data.</text>
</comment>
<sequence length="231" mass="26955">MNSTLRPTKRSYPVSFKLHALQLLRMKLKGHYSTAPSVRGTWCTKPHLSFVENQKDDILDYRGNKKRMKISPGGCEIFPDPNGLFEYISEMRVCEGTLRTTHIINTHQLEWLRLYLAGKEDGKGFQWLHRLLQRFCHQHGFSRQKFGHSNQSKAALITVRDEFAEDFHHSYRAFDDEAIYNAVQLKAWMDNEVWTTYLRSFLLPQLSEPSILLLGNFESHVSEESYSIVTD</sequence>
<accession>A0A3R7AK12</accession>
<name>A0A3R7AK12_APHAT</name>
<dbReference type="EMBL" id="QUTG01008349">
    <property type="protein sequence ID" value="RHY80958.1"/>
    <property type="molecule type" value="Genomic_DNA"/>
</dbReference>
<protein>
    <recommendedName>
        <fullName evidence="3">DDE-1 domain-containing protein</fullName>
    </recommendedName>
</protein>
<evidence type="ECO:0000313" key="1">
    <source>
        <dbReference type="EMBL" id="RHY80958.1"/>
    </source>
</evidence>
<dbReference type="AlphaFoldDB" id="A0A3R7AK12"/>
<evidence type="ECO:0000313" key="2">
    <source>
        <dbReference type="Proteomes" id="UP000285712"/>
    </source>
</evidence>
<reference evidence="1 2" key="1">
    <citation type="submission" date="2018-08" db="EMBL/GenBank/DDBJ databases">
        <title>Aphanomyces genome sequencing and annotation.</title>
        <authorList>
            <person name="Minardi D."/>
            <person name="Oidtmann B."/>
            <person name="Van Der Giezen M."/>
            <person name="Studholme D.J."/>
        </authorList>
    </citation>
    <scope>NUCLEOTIDE SEQUENCE [LARGE SCALE GENOMIC DNA]</scope>
    <source>
        <strain evidence="1 2">Sv</strain>
    </source>
</reference>
<evidence type="ECO:0008006" key="3">
    <source>
        <dbReference type="Google" id="ProtNLM"/>
    </source>
</evidence>
<proteinExistence type="predicted"/>
<dbReference type="VEuPathDB" id="FungiDB:H257_12639"/>